<dbReference type="EMBL" id="OU900095">
    <property type="protein sequence ID" value="CAG9858187.1"/>
    <property type="molecule type" value="Genomic_DNA"/>
</dbReference>
<dbReference type="GO" id="GO:0003676">
    <property type="term" value="F:nucleic acid binding"/>
    <property type="evidence" value="ECO:0007669"/>
    <property type="project" value="InterPro"/>
</dbReference>
<feature type="compositionally biased region" description="Basic residues" evidence="4">
    <location>
        <begin position="1"/>
        <end position="12"/>
    </location>
</feature>
<dbReference type="Pfam" id="PF01612">
    <property type="entry name" value="DNA_pol_A_exo1"/>
    <property type="match status" value="1"/>
</dbReference>
<evidence type="ECO:0000313" key="6">
    <source>
        <dbReference type="EMBL" id="CAG9858187.1"/>
    </source>
</evidence>
<dbReference type="InterPro" id="IPR052408">
    <property type="entry name" value="Exonuclease_MUT-7-like"/>
</dbReference>
<dbReference type="SMART" id="SM00474">
    <property type="entry name" value="35EXOc"/>
    <property type="match status" value="1"/>
</dbReference>
<dbReference type="Proteomes" id="UP001153712">
    <property type="component" value="Chromosome 2"/>
</dbReference>
<dbReference type="InterPro" id="IPR036397">
    <property type="entry name" value="RNaseH_sf"/>
</dbReference>
<dbReference type="Gene3D" id="3.30.420.10">
    <property type="entry name" value="Ribonuclease H-like superfamily/Ribonuclease H"/>
    <property type="match status" value="1"/>
</dbReference>
<reference evidence="6" key="1">
    <citation type="submission" date="2022-01" db="EMBL/GenBank/DDBJ databases">
        <authorList>
            <person name="King R."/>
        </authorList>
    </citation>
    <scope>NUCLEOTIDE SEQUENCE</scope>
</reference>
<dbReference type="PANTHER" id="PTHR47765:SF2">
    <property type="entry name" value="EXONUCLEASE MUT-7 HOMOLOG"/>
    <property type="match status" value="1"/>
</dbReference>
<dbReference type="AlphaFoldDB" id="A0A9N9XMC1"/>
<keyword evidence="3" id="KW-0269">Exonuclease</keyword>
<evidence type="ECO:0000256" key="1">
    <source>
        <dbReference type="ARBA" id="ARBA00022722"/>
    </source>
</evidence>
<dbReference type="OrthoDB" id="18193at2759"/>
<dbReference type="InterPro" id="IPR002562">
    <property type="entry name" value="3'-5'_exonuclease_dom"/>
</dbReference>
<feature type="domain" description="3'-5' exonuclease" evidence="5">
    <location>
        <begin position="422"/>
        <end position="614"/>
    </location>
</feature>
<evidence type="ECO:0000256" key="2">
    <source>
        <dbReference type="ARBA" id="ARBA00022801"/>
    </source>
</evidence>
<gene>
    <name evidence="6" type="ORF">PHYEVI_LOCUS4578</name>
</gene>
<dbReference type="Pfam" id="PF01927">
    <property type="entry name" value="Mut7-C"/>
    <property type="match status" value="2"/>
</dbReference>
<dbReference type="GO" id="GO:0006139">
    <property type="term" value="P:nucleobase-containing compound metabolic process"/>
    <property type="evidence" value="ECO:0007669"/>
    <property type="project" value="InterPro"/>
</dbReference>
<evidence type="ECO:0000256" key="4">
    <source>
        <dbReference type="SAM" id="MobiDB-lite"/>
    </source>
</evidence>
<keyword evidence="7" id="KW-1185">Reference proteome</keyword>
<name>A0A9N9XMC1_PHYSR</name>
<dbReference type="SUPFAM" id="SSF53098">
    <property type="entry name" value="Ribonuclease H-like"/>
    <property type="match status" value="1"/>
</dbReference>
<protein>
    <recommendedName>
        <fullName evidence="5">3'-5' exonuclease domain-containing protein</fullName>
    </recommendedName>
</protein>
<evidence type="ECO:0000259" key="5">
    <source>
        <dbReference type="SMART" id="SM00474"/>
    </source>
</evidence>
<dbReference type="InterPro" id="IPR002782">
    <property type="entry name" value="Mut7-C_RNAse_dom"/>
</dbReference>
<organism evidence="6 7">
    <name type="scientific">Phyllotreta striolata</name>
    <name type="common">Striped flea beetle</name>
    <name type="synonym">Crioceris striolata</name>
    <dbReference type="NCBI Taxonomy" id="444603"/>
    <lineage>
        <taxon>Eukaryota</taxon>
        <taxon>Metazoa</taxon>
        <taxon>Ecdysozoa</taxon>
        <taxon>Arthropoda</taxon>
        <taxon>Hexapoda</taxon>
        <taxon>Insecta</taxon>
        <taxon>Pterygota</taxon>
        <taxon>Neoptera</taxon>
        <taxon>Endopterygota</taxon>
        <taxon>Coleoptera</taxon>
        <taxon>Polyphaga</taxon>
        <taxon>Cucujiformia</taxon>
        <taxon>Chrysomeloidea</taxon>
        <taxon>Chrysomelidae</taxon>
        <taxon>Galerucinae</taxon>
        <taxon>Alticini</taxon>
        <taxon>Phyllotreta</taxon>
    </lineage>
</organism>
<keyword evidence="1" id="KW-0540">Nuclease</keyword>
<dbReference type="InterPro" id="IPR037432">
    <property type="entry name" value="Mut-7_DEDDy_dom"/>
</dbReference>
<feature type="compositionally biased region" description="Basic and acidic residues" evidence="4">
    <location>
        <begin position="643"/>
        <end position="652"/>
    </location>
</feature>
<dbReference type="CDD" id="cd06146">
    <property type="entry name" value="mut-7_like_exo"/>
    <property type="match status" value="1"/>
</dbReference>
<dbReference type="GO" id="GO:0008408">
    <property type="term" value="F:3'-5' exonuclease activity"/>
    <property type="evidence" value="ECO:0007669"/>
    <property type="project" value="InterPro"/>
</dbReference>
<feature type="region of interest" description="Disordered" evidence="4">
    <location>
        <begin position="1"/>
        <end position="41"/>
    </location>
</feature>
<evidence type="ECO:0000256" key="3">
    <source>
        <dbReference type="ARBA" id="ARBA00022839"/>
    </source>
</evidence>
<feature type="region of interest" description="Disordered" evidence="4">
    <location>
        <begin position="640"/>
        <end position="659"/>
    </location>
</feature>
<accession>A0A9N9XMC1</accession>
<evidence type="ECO:0000313" key="7">
    <source>
        <dbReference type="Proteomes" id="UP001153712"/>
    </source>
</evidence>
<proteinExistence type="predicted"/>
<keyword evidence="2" id="KW-0378">Hydrolase</keyword>
<dbReference type="InterPro" id="IPR012337">
    <property type="entry name" value="RNaseH-like_sf"/>
</dbReference>
<dbReference type="PANTHER" id="PTHR47765">
    <property type="entry name" value="3'-5' EXONUCLEASE DOMAIN-CONTAINING PROTEIN"/>
    <property type="match status" value="1"/>
</dbReference>
<sequence length="896" mass="103712">MSYHSGRVRGRGRYSDYHSRGQNRQFRPVEGKPSISSKNISKHDNNCCSDVSFSLDLDANEQIFFTSLKEMWNMLKKSPPVVSKLQTYYYNSDNAYIRMLKLVCNCQDFYNAKNKTLPMFIIEEFIAWSAINRSNIITFLTPQLKIDAFKISLRQNSASLTKLIIEVFEFKENNELFLDLIRCLIDKKLFKEACQYATLLKLHSHFAIEDFLIPLVLQDRLFGVDDFLKNNPVHQTELVRFLDSILAQPSVRDTMGEYVAKRGIPDLKYDKMHAKPWKKLITRLVKMFKLPSDLTPNLNKRRNEGALNFLLHKRYIENSFGDESWKEMVQEAVGNEVDLQKELIYQVAHYGDPSEALRWAHHYNLDKEFWPHSVKMLEENPDGNRMQQKVLQHEYISWDDDFAEQSEEQPEYHKLALLSDAIVLIDDPTKFETFLDTILKDVCVIGIDCEWKPSFGGNLSELALMQIATRKNVFILDIINIGNKCPHLWQELGKFVFNNCDILKLGFSLTGDIHMIKHALPYLNFTVKQVGFLDLCSFWKILEKHPEVKLPFEVQKGGPSLSTLVHCCLGSPLDKSDQFSNWEKRPLRDSQILYAALDAYCLIECYDIIKRCCEEAKFPFEETCYHLMVNEKMPKKSFKKSSRKSDFKKTKEIPQPPSPHFEAVPAEKINIVCDTMLQGLGKKLRSCGVNTAILETHEDHMMCVKYAMDEHRYILTKGNETFKLLKGYVPEGHCLKIIGDYTDEQIREVLDYYKVAVTKENVFSRCQVCNGNNFVKLSRSTMMALVNKSETKYVPPPAGLYDDEATGFSSDEDYYDDSATQQVSYSDGRKWDLYPDEKIDVGLCQTRLGAKIQVQAVPKTLLDKYDFFYICEECGKVYWDGSHFDRVLTGRLQGIV</sequence>